<dbReference type="PANTHER" id="PTHR22916:SF3">
    <property type="entry name" value="UDP-GLCNAC:BETAGAL BETA-1,3-N-ACETYLGLUCOSAMINYLTRANSFERASE-LIKE PROTEIN 1"/>
    <property type="match status" value="1"/>
</dbReference>
<dbReference type="EMBL" id="AAOA02000004">
    <property type="protein sequence ID" value="EAQ96667.2"/>
    <property type="molecule type" value="Genomic_DNA"/>
</dbReference>
<dbReference type="STRING" id="314285.KT71_06569"/>
<dbReference type="PANTHER" id="PTHR22916">
    <property type="entry name" value="GLYCOSYLTRANSFERASE"/>
    <property type="match status" value="1"/>
</dbReference>
<organism evidence="2 3">
    <name type="scientific">Congregibacter litoralis KT71</name>
    <dbReference type="NCBI Taxonomy" id="314285"/>
    <lineage>
        <taxon>Bacteria</taxon>
        <taxon>Pseudomonadati</taxon>
        <taxon>Pseudomonadota</taxon>
        <taxon>Gammaproteobacteria</taxon>
        <taxon>Cellvibrionales</taxon>
        <taxon>Halieaceae</taxon>
        <taxon>Congregibacter</taxon>
    </lineage>
</organism>
<keyword evidence="3" id="KW-1185">Reference proteome</keyword>
<sequence>MRGQYETTDHYVTIKSRLRRYGVRLRDLSSAHIKPRLPSVHYFLFYRLRRYLSGLNASFTEGAALDLSVLTTAGAWPGESGSPLVSVIVPAYNHEQYLGQRLECIYDQTYPNVEVILLDDCSSDGSADVLRDWAGRYPEKTRLQLNETNSGSPFGQWGVLSH</sequence>
<evidence type="ECO:0000313" key="2">
    <source>
        <dbReference type="EMBL" id="EAQ96667.2"/>
    </source>
</evidence>
<dbReference type="CDD" id="cd00761">
    <property type="entry name" value="Glyco_tranf_GTA_type"/>
    <property type="match status" value="1"/>
</dbReference>
<dbReference type="GO" id="GO:0016758">
    <property type="term" value="F:hexosyltransferase activity"/>
    <property type="evidence" value="ECO:0007669"/>
    <property type="project" value="UniProtKB-ARBA"/>
</dbReference>
<name>A4ABB3_9GAMM</name>
<dbReference type="Proteomes" id="UP000019205">
    <property type="component" value="Chromosome"/>
</dbReference>
<dbReference type="Pfam" id="PF00535">
    <property type="entry name" value="Glycos_transf_2"/>
    <property type="match status" value="1"/>
</dbReference>
<dbReference type="SUPFAM" id="SSF53448">
    <property type="entry name" value="Nucleotide-diphospho-sugar transferases"/>
    <property type="match status" value="1"/>
</dbReference>
<dbReference type="HOGENOM" id="CLU_1632558_0_0_6"/>
<evidence type="ECO:0000259" key="1">
    <source>
        <dbReference type="Pfam" id="PF00535"/>
    </source>
</evidence>
<evidence type="ECO:0000313" key="3">
    <source>
        <dbReference type="Proteomes" id="UP000019205"/>
    </source>
</evidence>
<dbReference type="InterPro" id="IPR001173">
    <property type="entry name" value="Glyco_trans_2-like"/>
</dbReference>
<proteinExistence type="predicted"/>
<dbReference type="InterPro" id="IPR029044">
    <property type="entry name" value="Nucleotide-diphossugar_trans"/>
</dbReference>
<comment type="caution">
    <text evidence="2">The sequence shown here is derived from an EMBL/GenBank/DDBJ whole genome shotgun (WGS) entry which is preliminary data.</text>
</comment>
<reference evidence="2 3" key="2">
    <citation type="journal article" date="2009" name="PLoS ONE">
        <title>The photosynthetic apparatus and its regulation in the aerobic gammaproteobacterium Congregibacter litoralis gen. nov., sp. nov.</title>
        <authorList>
            <person name="Spring S."/>
            <person name="Lunsdorf H."/>
            <person name="Fuchs B.M."/>
            <person name="Tindall B.J."/>
        </authorList>
    </citation>
    <scope>NUCLEOTIDE SEQUENCE [LARGE SCALE GENOMIC DNA]</scope>
    <source>
        <strain evidence="2">KT71</strain>
    </source>
</reference>
<gene>
    <name evidence="2" type="ORF">KT71_06569</name>
</gene>
<protein>
    <submittedName>
        <fullName evidence="2">Glycosyltransferase involved in cell wall biogenesis</fullName>
    </submittedName>
</protein>
<dbReference type="Gene3D" id="3.90.550.10">
    <property type="entry name" value="Spore Coat Polysaccharide Biosynthesis Protein SpsA, Chain A"/>
    <property type="match status" value="1"/>
</dbReference>
<dbReference type="AlphaFoldDB" id="A4ABB3"/>
<dbReference type="eggNOG" id="COG1216">
    <property type="taxonomic scope" value="Bacteria"/>
</dbReference>
<feature type="domain" description="Glycosyltransferase 2-like" evidence="1">
    <location>
        <begin position="86"/>
        <end position="151"/>
    </location>
</feature>
<accession>A4ABB3</accession>
<keyword evidence="2" id="KW-0808">Transferase</keyword>
<reference evidence="2 3" key="1">
    <citation type="journal article" date="2007" name="Proc. Natl. Acad. Sci. U.S.A.">
        <title>Characterization of a marine gammaproteobacterium capable of aerobic anoxygenic photosynthesis.</title>
        <authorList>
            <person name="Fuchs B.M."/>
            <person name="Spring S."/>
            <person name="Teeling H."/>
            <person name="Quast C."/>
            <person name="Wulf J."/>
            <person name="Schattenhofer M."/>
            <person name="Yan S."/>
            <person name="Ferriera S."/>
            <person name="Johnson J."/>
            <person name="Glockner F.O."/>
            <person name="Amann R."/>
        </authorList>
    </citation>
    <scope>NUCLEOTIDE SEQUENCE [LARGE SCALE GENOMIC DNA]</scope>
    <source>
        <strain evidence="2">KT71</strain>
    </source>
</reference>